<accession>A0A9P5TM07</accession>
<comment type="similarity">
    <text evidence="1">Belongs to the short-chain dehydrogenases/reductases (SDR) family.</text>
</comment>
<dbReference type="PANTHER" id="PTHR24320:SF283">
    <property type="entry name" value="RETINOL DEHYDROGENASE 11"/>
    <property type="match status" value="1"/>
</dbReference>
<dbReference type="SUPFAM" id="SSF51735">
    <property type="entry name" value="NAD(P)-binding Rossmann-fold domains"/>
    <property type="match status" value="1"/>
</dbReference>
<keyword evidence="4" id="KW-1185">Reference proteome</keyword>
<dbReference type="PANTHER" id="PTHR24320">
    <property type="entry name" value="RETINOL DEHYDROGENASE"/>
    <property type="match status" value="1"/>
</dbReference>
<sequence length="339" mass="36589">MSPPYDTNTTADELVKDYASLIKGKVILTTGVSPGSLGAAFVEYIAKAQPSLIILAGRDSNKTEKTASAITSSNPNVKTRLLKVDLASLQSVRDAAAEVNSWSDVPVIDVLVNSAGIMAVDYALTVDGFERQFASNHLGHFLLTNLIIDKILASKTPRIVSVTSSGHRFSPFRFADYNFDGGKTYHPWKGYGQSKTANMLMALSFAKKLGKRGLLAFSVHPGGILGTGLANHLDLSKLAEQFGVIDRELGNEEGFGLERDLKGVKSVERGTATYIYAALNPSVNAFTYLSPPAHNGTFTLDSHVADPLTDSVRPWATSSAEAEKLWRLSEQLVGQKFSY</sequence>
<dbReference type="Pfam" id="PF00106">
    <property type="entry name" value="adh_short"/>
    <property type="match status" value="1"/>
</dbReference>
<comment type="caution">
    <text evidence="3">The sequence shown here is derived from an EMBL/GenBank/DDBJ whole genome shotgun (WGS) entry which is preliminary data.</text>
</comment>
<gene>
    <name evidence="3" type="ORF">CPB84DRAFT_1683245</name>
</gene>
<evidence type="ECO:0000313" key="3">
    <source>
        <dbReference type="EMBL" id="KAF8891623.1"/>
    </source>
</evidence>
<dbReference type="EMBL" id="JADNYJ010000071">
    <property type="protein sequence ID" value="KAF8891623.1"/>
    <property type="molecule type" value="Genomic_DNA"/>
</dbReference>
<dbReference type="GO" id="GO:0016491">
    <property type="term" value="F:oxidoreductase activity"/>
    <property type="evidence" value="ECO:0007669"/>
    <property type="project" value="UniProtKB-KW"/>
</dbReference>
<dbReference type="Proteomes" id="UP000724874">
    <property type="component" value="Unassembled WGS sequence"/>
</dbReference>
<evidence type="ECO:0000256" key="2">
    <source>
        <dbReference type="ARBA" id="ARBA00023002"/>
    </source>
</evidence>
<organism evidence="3 4">
    <name type="scientific">Gymnopilus junonius</name>
    <name type="common">Spectacular rustgill mushroom</name>
    <name type="synonym">Gymnopilus spectabilis subsp. junonius</name>
    <dbReference type="NCBI Taxonomy" id="109634"/>
    <lineage>
        <taxon>Eukaryota</taxon>
        <taxon>Fungi</taxon>
        <taxon>Dikarya</taxon>
        <taxon>Basidiomycota</taxon>
        <taxon>Agaricomycotina</taxon>
        <taxon>Agaricomycetes</taxon>
        <taxon>Agaricomycetidae</taxon>
        <taxon>Agaricales</taxon>
        <taxon>Agaricineae</taxon>
        <taxon>Hymenogastraceae</taxon>
        <taxon>Gymnopilus</taxon>
    </lineage>
</organism>
<evidence type="ECO:0000256" key="1">
    <source>
        <dbReference type="ARBA" id="ARBA00006484"/>
    </source>
</evidence>
<dbReference type="OrthoDB" id="191139at2759"/>
<dbReference type="InterPro" id="IPR036291">
    <property type="entry name" value="NAD(P)-bd_dom_sf"/>
</dbReference>
<proteinExistence type="inferred from homology"/>
<dbReference type="Gene3D" id="3.40.50.720">
    <property type="entry name" value="NAD(P)-binding Rossmann-like Domain"/>
    <property type="match status" value="1"/>
</dbReference>
<reference evidence="3" key="1">
    <citation type="submission" date="2020-11" db="EMBL/GenBank/DDBJ databases">
        <authorList>
            <consortium name="DOE Joint Genome Institute"/>
            <person name="Ahrendt S."/>
            <person name="Riley R."/>
            <person name="Andreopoulos W."/>
            <person name="LaButti K."/>
            <person name="Pangilinan J."/>
            <person name="Ruiz-duenas F.J."/>
            <person name="Barrasa J.M."/>
            <person name="Sanchez-Garcia M."/>
            <person name="Camarero S."/>
            <person name="Miyauchi S."/>
            <person name="Serrano A."/>
            <person name="Linde D."/>
            <person name="Babiker R."/>
            <person name="Drula E."/>
            <person name="Ayuso-Fernandez I."/>
            <person name="Pacheco R."/>
            <person name="Padilla G."/>
            <person name="Ferreira P."/>
            <person name="Barriuso J."/>
            <person name="Kellner H."/>
            <person name="Castanera R."/>
            <person name="Alfaro M."/>
            <person name="Ramirez L."/>
            <person name="Pisabarro A.G."/>
            <person name="Kuo A."/>
            <person name="Tritt A."/>
            <person name="Lipzen A."/>
            <person name="He G."/>
            <person name="Yan M."/>
            <person name="Ng V."/>
            <person name="Cullen D."/>
            <person name="Martin F."/>
            <person name="Rosso M.-N."/>
            <person name="Henrissat B."/>
            <person name="Hibbett D."/>
            <person name="Martinez A.T."/>
            <person name="Grigoriev I.V."/>
        </authorList>
    </citation>
    <scope>NUCLEOTIDE SEQUENCE</scope>
    <source>
        <strain evidence="3">AH 44721</strain>
    </source>
</reference>
<dbReference type="AlphaFoldDB" id="A0A9P5TM07"/>
<keyword evidence="2" id="KW-0560">Oxidoreductase</keyword>
<evidence type="ECO:0000313" key="4">
    <source>
        <dbReference type="Proteomes" id="UP000724874"/>
    </source>
</evidence>
<protein>
    <submittedName>
        <fullName evidence="3">Uncharacterized protein</fullName>
    </submittedName>
</protein>
<dbReference type="InterPro" id="IPR002347">
    <property type="entry name" value="SDR_fam"/>
</dbReference>
<name>A0A9P5TM07_GYMJU</name>